<evidence type="ECO:0000313" key="2">
    <source>
        <dbReference type="EMBL" id="MBK6975126.1"/>
    </source>
</evidence>
<evidence type="ECO:0000313" key="3">
    <source>
        <dbReference type="Proteomes" id="UP000807785"/>
    </source>
</evidence>
<keyword evidence="1" id="KW-1133">Transmembrane helix</keyword>
<gene>
    <name evidence="2" type="ORF">IPH26_20045</name>
</gene>
<feature type="transmembrane region" description="Helical" evidence="1">
    <location>
        <begin position="78"/>
        <end position="97"/>
    </location>
</feature>
<name>A0A9D7E7H2_9PROT</name>
<evidence type="ECO:0000256" key="1">
    <source>
        <dbReference type="SAM" id="Phobius"/>
    </source>
</evidence>
<keyword evidence="1" id="KW-0472">Membrane</keyword>
<protein>
    <submittedName>
        <fullName evidence="2">Uncharacterized protein</fullName>
    </submittedName>
</protein>
<dbReference type="Proteomes" id="UP000807785">
    <property type="component" value="Unassembled WGS sequence"/>
</dbReference>
<reference evidence="2" key="1">
    <citation type="submission" date="2020-10" db="EMBL/GenBank/DDBJ databases">
        <title>Connecting structure to function with the recovery of over 1000 high-quality activated sludge metagenome-assembled genomes encoding full-length rRNA genes using long-read sequencing.</title>
        <authorList>
            <person name="Singleton C.M."/>
            <person name="Petriglieri F."/>
            <person name="Kristensen J.M."/>
            <person name="Kirkegaard R.H."/>
            <person name="Michaelsen T.Y."/>
            <person name="Andersen M.H."/>
            <person name="Karst S.M."/>
            <person name="Dueholm M.S."/>
            <person name="Nielsen P.H."/>
            <person name="Albertsen M."/>
        </authorList>
    </citation>
    <scope>NUCLEOTIDE SEQUENCE</scope>
    <source>
        <strain evidence="2">Bjer_18-Q3-R1-45_BAT3C.347</strain>
    </source>
</reference>
<organism evidence="2 3">
    <name type="scientific">Candidatus Methylophosphatis roskildensis</name>
    <dbReference type="NCBI Taxonomy" id="2899263"/>
    <lineage>
        <taxon>Bacteria</taxon>
        <taxon>Pseudomonadati</taxon>
        <taxon>Pseudomonadota</taxon>
        <taxon>Betaproteobacteria</taxon>
        <taxon>Nitrosomonadales</taxon>
        <taxon>Sterolibacteriaceae</taxon>
        <taxon>Candidatus Methylophosphatis</taxon>
    </lineage>
</organism>
<sequence length="253" mass="28041">MMPFRAKAFSLHLLVSLCVLTLVLAALHIGWYHWPGWYLVGALKVAAVMAVVDVGLGPLATLVIANPKKPRTEFRHDLSVIAVIQIAALVYGTLTLWNGRPLFYTFSADRLEVVQASAIDDGEIDLARKDNPAFVPSWRSLPEWVWAPLPTDQGERARIVESALQTGKDVIAMPRYFRPWEQGASDLRAQLKPINEVSGISMKKKVQLEQEMAELGDPPDRNGAILFDGRGVQAIAVFDRSSLALRAILKVDY</sequence>
<proteinExistence type="predicted"/>
<dbReference type="AlphaFoldDB" id="A0A9D7E7H2"/>
<keyword evidence="1" id="KW-0812">Transmembrane</keyword>
<comment type="caution">
    <text evidence="2">The sequence shown here is derived from an EMBL/GenBank/DDBJ whole genome shotgun (WGS) entry which is preliminary data.</text>
</comment>
<accession>A0A9D7E7H2</accession>
<feature type="transmembrane region" description="Helical" evidence="1">
    <location>
        <begin position="41"/>
        <end position="66"/>
    </location>
</feature>
<dbReference type="EMBL" id="JADJEV010000005">
    <property type="protein sequence ID" value="MBK6975126.1"/>
    <property type="molecule type" value="Genomic_DNA"/>
</dbReference>